<dbReference type="Pfam" id="PF08842">
    <property type="entry name" value="Mfa2"/>
    <property type="match status" value="1"/>
</dbReference>
<evidence type="ECO:0000313" key="9">
    <source>
        <dbReference type="Proteomes" id="UP001058267"/>
    </source>
</evidence>
<evidence type="ECO:0000256" key="3">
    <source>
        <dbReference type="ARBA" id="ARBA00022729"/>
    </source>
</evidence>
<dbReference type="RefSeq" id="WP_147513138.1">
    <property type="nucleotide sequence ID" value="NZ_CP102252.1"/>
</dbReference>
<dbReference type="Proteomes" id="UP001058267">
    <property type="component" value="Chromosome"/>
</dbReference>
<comment type="similarity">
    <text evidence="2">Belongs to the bacteroidetes fimbrillin superfamily. FimB/Mfa2 family.</text>
</comment>
<evidence type="ECO:0000256" key="5">
    <source>
        <dbReference type="ARBA" id="ARBA00023139"/>
    </source>
</evidence>
<dbReference type="PROSITE" id="PS51257">
    <property type="entry name" value="PROKAR_LIPOPROTEIN"/>
    <property type="match status" value="1"/>
</dbReference>
<dbReference type="Gene3D" id="2.60.40.2100">
    <property type="match status" value="1"/>
</dbReference>
<sequence length="336" mass="37653">MEIRAKHILCGAIGLLRSGMAGMLCTCLALAGCSLDDERDACCEGAIMTYSYRPYEVEAFGDYIHSLRHYLFDAAGAYLGEIPPGQELTRQPLRLDAGSYTMVTLGNASEQTVCGFAPDEGLENFKLAVRQRFEQQQDILCNGDQLYWGVKEFTVESGPGGSIREGHGNAARASGTGRLVTYMNNIHCHLEVKVVWHNVPQDFGEYVMELKEVPAGYSLCPEHCSTVEGFIIPRSEGEPRKHRLRVPMLSQELYGEFVTLRYTNDHIPVFRLWFGDEAVTGDIDLSRAFREWGWYPSRTHVQKYRILLKLFGDGSVEVSPWVEASIEDWVSGGTFS</sequence>
<keyword evidence="9" id="KW-1185">Reference proteome</keyword>
<evidence type="ECO:0000256" key="6">
    <source>
        <dbReference type="ARBA" id="ARBA00023237"/>
    </source>
</evidence>
<keyword evidence="4" id="KW-0472">Membrane</keyword>
<evidence type="ECO:0000256" key="7">
    <source>
        <dbReference type="ARBA" id="ARBA00023288"/>
    </source>
</evidence>
<proteinExistence type="inferred from homology"/>
<dbReference type="EMBL" id="CP102252">
    <property type="protein sequence ID" value="UWN65574.1"/>
    <property type="molecule type" value="Genomic_DNA"/>
</dbReference>
<name>A0ABY5V9E6_9BACT</name>
<organism evidence="8 9">
    <name type="scientific">Alistipes senegalensis JC50</name>
    <dbReference type="NCBI Taxonomy" id="1033732"/>
    <lineage>
        <taxon>Bacteria</taxon>
        <taxon>Pseudomonadati</taxon>
        <taxon>Bacteroidota</taxon>
        <taxon>Bacteroidia</taxon>
        <taxon>Bacteroidales</taxon>
        <taxon>Rikenellaceae</taxon>
        <taxon>Alistipes</taxon>
    </lineage>
</organism>
<keyword evidence="6" id="KW-0998">Cell outer membrane</keyword>
<keyword evidence="5" id="KW-0564">Palmitate</keyword>
<keyword evidence="7" id="KW-0449">Lipoprotein</keyword>
<dbReference type="InterPro" id="IPR014941">
    <property type="entry name" value="FimB/Mfa2/Mfa3"/>
</dbReference>
<gene>
    <name evidence="8" type="ORF">NQ519_01695</name>
</gene>
<evidence type="ECO:0000313" key="8">
    <source>
        <dbReference type="EMBL" id="UWN65574.1"/>
    </source>
</evidence>
<accession>A0ABY5V9E6</accession>
<reference evidence="8" key="1">
    <citation type="journal article" date="2022" name="Cell">
        <title>Design, construction, and in vivo augmentation of a complex gut microbiome.</title>
        <authorList>
            <person name="Cheng A.G."/>
            <person name="Ho P.Y."/>
            <person name="Aranda-Diaz A."/>
            <person name="Jain S."/>
            <person name="Yu F.B."/>
            <person name="Meng X."/>
            <person name="Wang M."/>
            <person name="Iakiviak M."/>
            <person name="Nagashima K."/>
            <person name="Zhao A."/>
            <person name="Murugkar P."/>
            <person name="Patil A."/>
            <person name="Atabakhsh K."/>
            <person name="Weakley A."/>
            <person name="Yan J."/>
            <person name="Brumbaugh A.R."/>
            <person name="Higginbottom S."/>
            <person name="Dimas A."/>
            <person name="Shiver A.L."/>
            <person name="Deutschbauer A."/>
            <person name="Neff N."/>
            <person name="Sonnenburg J.L."/>
            <person name="Huang K.C."/>
            <person name="Fischbach M.A."/>
        </authorList>
    </citation>
    <scope>NUCLEOTIDE SEQUENCE</scope>
    <source>
        <strain evidence="8">JC50</strain>
    </source>
</reference>
<evidence type="ECO:0000256" key="4">
    <source>
        <dbReference type="ARBA" id="ARBA00023136"/>
    </source>
</evidence>
<protein>
    <submittedName>
        <fullName evidence="8">FimB/Mfa2 family fimbrial subunit</fullName>
    </submittedName>
</protein>
<comment type="subcellular location">
    <subcellularLocation>
        <location evidence="1">Cell outer membrane</location>
    </subcellularLocation>
</comment>
<evidence type="ECO:0000256" key="2">
    <source>
        <dbReference type="ARBA" id="ARBA00007248"/>
    </source>
</evidence>
<evidence type="ECO:0000256" key="1">
    <source>
        <dbReference type="ARBA" id="ARBA00004442"/>
    </source>
</evidence>
<keyword evidence="3" id="KW-0732">Signal</keyword>